<evidence type="ECO:0000256" key="8">
    <source>
        <dbReference type="SAM" id="Coils"/>
    </source>
</evidence>
<reference evidence="10 11" key="1">
    <citation type="submission" date="2019-08" db="EMBL/GenBank/DDBJ databases">
        <title>In-depth cultivation of the pig gut microbiome towards novel bacterial diversity and tailored functional studies.</title>
        <authorList>
            <person name="Wylensek D."/>
            <person name="Hitch T.C.A."/>
            <person name="Clavel T."/>
        </authorList>
    </citation>
    <scope>NUCLEOTIDE SEQUENCE [LARGE SCALE GENOMIC DNA]</scope>
    <source>
        <strain evidence="10 11">Med78-601-WT-4W-RMD-3</strain>
    </source>
</reference>
<dbReference type="NCBIfam" id="NF001221">
    <property type="entry name" value="PRK00197.1"/>
    <property type="match status" value="1"/>
</dbReference>
<dbReference type="InterPro" id="IPR012134">
    <property type="entry name" value="Glu-5-SA_DH"/>
</dbReference>
<sequence>MTYISDKGRRLRKVETELSTASTEDKNRALKKVIESLENHRKDILESNALDIELAEKNNMKAGLIDRLKLDNSRLDGIIESIDTVIKLQDPIWKSDKVWTIENGLTISRMTVPLGVIGIIYESRPNVTVDAFSLALKSGNCIMLRGSSSAIHSNKALVNAIKEGLRASNISEDVVQFIEEKDRQYVNDMLKANEYLDLIIPRGGKELIDFVVENSSVPTLQTGVGNCHIFVDESADIKKALNIVNNAKTQRIGVCNTCETLLVHEAIADEFLPMIYNKFKDTVEIRGCTKTREIIEAKEAKESDWKEEFLDYIIAVKVVKDINEAIDHIGVYGSKHSEAIVTENFTNSKIFLRKVDASTVYVNASTRFTDGGEFGFGAEMGISTQKTHARGPVGLEQLVIYKYLVIGDGQIRK</sequence>
<evidence type="ECO:0000256" key="2">
    <source>
        <dbReference type="ARBA" id="ARBA00022605"/>
    </source>
</evidence>
<comment type="function">
    <text evidence="7">Catalyzes the NADPH-dependent reduction of L-glutamate 5-phosphate into L-glutamate 5-semialdehyde and phosphate. The product spontaneously undergoes cyclization to form 1-pyrroline-5-carboxylate.</text>
</comment>
<dbReference type="AlphaFoldDB" id="A0A844FF65"/>
<evidence type="ECO:0000256" key="4">
    <source>
        <dbReference type="ARBA" id="ARBA00022857"/>
    </source>
</evidence>
<dbReference type="InterPro" id="IPR020593">
    <property type="entry name" value="G-glutamylP_reductase_CS"/>
</dbReference>
<keyword evidence="4 7" id="KW-0521">NADP</keyword>
<comment type="subcellular location">
    <subcellularLocation>
        <location evidence="7">Cytoplasm</location>
    </subcellularLocation>
</comment>
<dbReference type="EMBL" id="VULR01000002">
    <property type="protein sequence ID" value="MSS42620.1"/>
    <property type="molecule type" value="Genomic_DNA"/>
</dbReference>
<dbReference type="InterPro" id="IPR016163">
    <property type="entry name" value="Ald_DH_C"/>
</dbReference>
<evidence type="ECO:0000256" key="3">
    <source>
        <dbReference type="ARBA" id="ARBA00022650"/>
    </source>
</evidence>
<dbReference type="OrthoDB" id="9809970at2"/>
<accession>A0A844FF65</accession>
<evidence type="ECO:0000256" key="1">
    <source>
        <dbReference type="ARBA" id="ARBA00004985"/>
    </source>
</evidence>
<keyword evidence="2 7" id="KW-0028">Amino-acid biosynthesis</keyword>
<dbReference type="Proteomes" id="UP000462760">
    <property type="component" value="Unassembled WGS sequence"/>
</dbReference>
<evidence type="ECO:0000256" key="5">
    <source>
        <dbReference type="ARBA" id="ARBA00023002"/>
    </source>
</evidence>
<dbReference type="InterPro" id="IPR016161">
    <property type="entry name" value="Ald_DH/histidinol_DH"/>
</dbReference>
<comment type="similarity">
    <text evidence="7">Belongs to the gamma-glutamyl phosphate reductase family.</text>
</comment>
<dbReference type="Pfam" id="PF00171">
    <property type="entry name" value="Aldedh"/>
    <property type="match status" value="1"/>
</dbReference>
<dbReference type="GO" id="GO:0050661">
    <property type="term" value="F:NADP binding"/>
    <property type="evidence" value="ECO:0007669"/>
    <property type="project" value="InterPro"/>
</dbReference>
<dbReference type="FunFam" id="3.40.309.10:FF:000006">
    <property type="entry name" value="Gamma-glutamyl phosphate reductase"/>
    <property type="match status" value="1"/>
</dbReference>
<evidence type="ECO:0000256" key="6">
    <source>
        <dbReference type="ARBA" id="ARBA00049024"/>
    </source>
</evidence>
<organism evidence="10 11">
    <name type="scientific">Anaerosalibacter bizertensis</name>
    <dbReference type="NCBI Taxonomy" id="932217"/>
    <lineage>
        <taxon>Bacteria</taxon>
        <taxon>Bacillati</taxon>
        <taxon>Bacillota</taxon>
        <taxon>Tissierellia</taxon>
        <taxon>Tissierellales</taxon>
        <taxon>Sporanaerobacteraceae</taxon>
        <taxon>Anaerosalibacter</taxon>
    </lineage>
</organism>
<dbReference type="PANTHER" id="PTHR11063:SF8">
    <property type="entry name" value="DELTA-1-PYRROLINE-5-CARBOXYLATE SYNTHASE"/>
    <property type="match status" value="1"/>
</dbReference>
<comment type="pathway">
    <text evidence="1 7">Amino-acid biosynthesis; L-proline biosynthesis; L-glutamate 5-semialdehyde from L-glutamate: step 2/2.</text>
</comment>
<comment type="catalytic activity">
    <reaction evidence="6 7">
        <text>L-glutamate 5-semialdehyde + phosphate + NADP(+) = L-glutamyl 5-phosphate + NADPH + H(+)</text>
        <dbReference type="Rhea" id="RHEA:19541"/>
        <dbReference type="ChEBI" id="CHEBI:15378"/>
        <dbReference type="ChEBI" id="CHEBI:43474"/>
        <dbReference type="ChEBI" id="CHEBI:57783"/>
        <dbReference type="ChEBI" id="CHEBI:58066"/>
        <dbReference type="ChEBI" id="CHEBI:58274"/>
        <dbReference type="ChEBI" id="CHEBI:58349"/>
        <dbReference type="EC" id="1.2.1.41"/>
    </reaction>
</comment>
<dbReference type="CDD" id="cd07079">
    <property type="entry name" value="ALDH_F18-19_ProA-GPR"/>
    <property type="match status" value="1"/>
</dbReference>
<dbReference type="Gene3D" id="3.40.309.10">
    <property type="entry name" value="Aldehyde Dehydrogenase, Chain A, domain 2"/>
    <property type="match status" value="1"/>
</dbReference>
<comment type="caution">
    <text evidence="10">The sequence shown here is derived from an EMBL/GenBank/DDBJ whole genome shotgun (WGS) entry which is preliminary data.</text>
</comment>
<dbReference type="EC" id="1.2.1.41" evidence="7"/>
<dbReference type="InterPro" id="IPR015590">
    <property type="entry name" value="Aldehyde_DH_dom"/>
</dbReference>
<protein>
    <recommendedName>
        <fullName evidence="7">Gamma-glutamyl phosphate reductase</fullName>
        <shortName evidence="7">GPR</shortName>
        <ecNumber evidence="7">1.2.1.41</ecNumber>
    </recommendedName>
    <alternativeName>
        <fullName evidence="7">Glutamate-5-semialdehyde dehydrogenase</fullName>
    </alternativeName>
    <alternativeName>
        <fullName evidence="7">Glutamyl-gamma-semialdehyde dehydrogenase</fullName>
        <shortName evidence="7">GSA dehydrogenase</shortName>
    </alternativeName>
</protein>
<keyword evidence="3 7" id="KW-0641">Proline biosynthesis</keyword>
<evidence type="ECO:0000313" key="10">
    <source>
        <dbReference type="EMBL" id="MSS42620.1"/>
    </source>
</evidence>
<dbReference type="PANTHER" id="PTHR11063">
    <property type="entry name" value="GLUTAMATE SEMIALDEHYDE DEHYDROGENASE"/>
    <property type="match status" value="1"/>
</dbReference>
<gene>
    <name evidence="7" type="primary">proA</name>
    <name evidence="10" type="ORF">FYJ27_02565</name>
</gene>
<dbReference type="PIRSF" id="PIRSF000151">
    <property type="entry name" value="GPR"/>
    <property type="match status" value="1"/>
</dbReference>
<evidence type="ECO:0000313" key="11">
    <source>
        <dbReference type="Proteomes" id="UP000462760"/>
    </source>
</evidence>
<dbReference type="InterPro" id="IPR000965">
    <property type="entry name" value="GPR_dom"/>
</dbReference>
<keyword evidence="7" id="KW-0963">Cytoplasm</keyword>
<name>A0A844FF65_9FIRM</name>
<evidence type="ECO:0000259" key="9">
    <source>
        <dbReference type="Pfam" id="PF00171"/>
    </source>
</evidence>
<feature type="domain" description="Aldehyde dehydrogenase" evidence="9">
    <location>
        <begin position="17"/>
        <end position="280"/>
    </location>
</feature>
<dbReference type="NCBIfam" id="TIGR00407">
    <property type="entry name" value="proA"/>
    <property type="match status" value="1"/>
</dbReference>
<dbReference type="GO" id="GO:0004350">
    <property type="term" value="F:glutamate-5-semialdehyde dehydrogenase activity"/>
    <property type="evidence" value="ECO:0007669"/>
    <property type="project" value="UniProtKB-UniRule"/>
</dbReference>
<dbReference type="RefSeq" id="WP_154482687.1">
    <property type="nucleotide sequence ID" value="NZ_VULR01000002.1"/>
</dbReference>
<dbReference type="GO" id="GO:0005737">
    <property type="term" value="C:cytoplasm"/>
    <property type="evidence" value="ECO:0007669"/>
    <property type="project" value="UniProtKB-SubCell"/>
</dbReference>
<dbReference type="SUPFAM" id="SSF53720">
    <property type="entry name" value="ALDH-like"/>
    <property type="match status" value="1"/>
</dbReference>
<feature type="coiled-coil region" evidence="8">
    <location>
        <begin position="20"/>
        <end position="47"/>
    </location>
</feature>
<dbReference type="GO" id="GO:0055129">
    <property type="term" value="P:L-proline biosynthetic process"/>
    <property type="evidence" value="ECO:0007669"/>
    <property type="project" value="UniProtKB-UniRule"/>
</dbReference>
<dbReference type="Gene3D" id="3.40.605.10">
    <property type="entry name" value="Aldehyde Dehydrogenase, Chain A, domain 1"/>
    <property type="match status" value="1"/>
</dbReference>
<evidence type="ECO:0000256" key="7">
    <source>
        <dbReference type="HAMAP-Rule" id="MF_00412"/>
    </source>
</evidence>
<keyword evidence="8" id="KW-0175">Coiled coil</keyword>
<keyword evidence="5 7" id="KW-0560">Oxidoreductase</keyword>
<dbReference type="HAMAP" id="MF_00412">
    <property type="entry name" value="ProA"/>
    <property type="match status" value="1"/>
</dbReference>
<proteinExistence type="inferred from homology"/>
<dbReference type="InterPro" id="IPR016162">
    <property type="entry name" value="Ald_DH_N"/>
</dbReference>
<dbReference type="PROSITE" id="PS01223">
    <property type="entry name" value="PROA"/>
    <property type="match status" value="1"/>
</dbReference>
<dbReference type="UniPathway" id="UPA00098">
    <property type="reaction ID" value="UER00360"/>
</dbReference>